<comment type="caution">
    <text evidence="1">The sequence shown here is derived from an EMBL/GenBank/DDBJ whole genome shotgun (WGS) entry which is preliminary data.</text>
</comment>
<reference evidence="1" key="1">
    <citation type="submission" date="2020-10" db="EMBL/GenBank/DDBJ databases">
        <authorList>
            <person name="Han B."/>
            <person name="Lu T."/>
            <person name="Zhao Q."/>
            <person name="Huang X."/>
            <person name="Zhao Y."/>
        </authorList>
    </citation>
    <scope>NUCLEOTIDE SEQUENCE</scope>
</reference>
<dbReference type="Proteomes" id="UP000604825">
    <property type="component" value="Unassembled WGS sequence"/>
</dbReference>
<evidence type="ECO:0000313" key="2">
    <source>
        <dbReference type="Proteomes" id="UP000604825"/>
    </source>
</evidence>
<sequence>MEFPKFDGSNPRWWRDQCEIYFEVYPVHATMKTRFTTLNFKKPAATWLQTVQRHGRIVEWERLRELVMAKFEKDQYEVLLRQFGALKLTASVLEY</sequence>
<dbReference type="AlphaFoldDB" id="A0A811PZW1"/>
<accession>A0A811PZW1</accession>
<organism evidence="1 2">
    <name type="scientific">Miscanthus lutarioriparius</name>
    <dbReference type="NCBI Taxonomy" id="422564"/>
    <lineage>
        <taxon>Eukaryota</taxon>
        <taxon>Viridiplantae</taxon>
        <taxon>Streptophyta</taxon>
        <taxon>Embryophyta</taxon>
        <taxon>Tracheophyta</taxon>
        <taxon>Spermatophyta</taxon>
        <taxon>Magnoliopsida</taxon>
        <taxon>Liliopsida</taxon>
        <taxon>Poales</taxon>
        <taxon>Poaceae</taxon>
        <taxon>PACMAD clade</taxon>
        <taxon>Panicoideae</taxon>
        <taxon>Andropogonodae</taxon>
        <taxon>Andropogoneae</taxon>
        <taxon>Saccharinae</taxon>
        <taxon>Miscanthus</taxon>
    </lineage>
</organism>
<name>A0A811PZW1_9POAL</name>
<protein>
    <recommendedName>
        <fullName evidence="3">Retrotransposon gag domain-containing protein</fullName>
    </recommendedName>
</protein>
<gene>
    <name evidence="1" type="ORF">NCGR_LOCUS37269</name>
</gene>
<dbReference type="EMBL" id="CAJGYO010000009">
    <property type="protein sequence ID" value="CAD6253645.1"/>
    <property type="molecule type" value="Genomic_DNA"/>
</dbReference>
<keyword evidence="2" id="KW-1185">Reference proteome</keyword>
<dbReference type="OrthoDB" id="695692at2759"/>
<proteinExistence type="predicted"/>
<evidence type="ECO:0008006" key="3">
    <source>
        <dbReference type="Google" id="ProtNLM"/>
    </source>
</evidence>
<evidence type="ECO:0000313" key="1">
    <source>
        <dbReference type="EMBL" id="CAD6253645.1"/>
    </source>
</evidence>